<dbReference type="OrthoDB" id="4205621at2"/>
<keyword evidence="4" id="KW-1185">Reference proteome</keyword>
<gene>
    <name evidence="3" type="ORF">DFP76_108132</name>
</gene>
<name>A0A366CVW2_9GAMM</name>
<dbReference type="AlphaFoldDB" id="A0A366CVW2"/>
<evidence type="ECO:0000259" key="2">
    <source>
        <dbReference type="Pfam" id="PF02311"/>
    </source>
</evidence>
<feature type="domain" description="AraC-type arabinose-binding/dimerisation" evidence="2">
    <location>
        <begin position="39"/>
        <end position="93"/>
    </location>
</feature>
<reference evidence="3 4" key="1">
    <citation type="submission" date="2018-06" db="EMBL/GenBank/DDBJ databases">
        <title>Genomic Encyclopedia of Type Strains, Phase III (KMG-III): the genomes of soil and plant-associated and newly described type strains.</title>
        <authorList>
            <person name="Whitman W."/>
        </authorList>
    </citation>
    <scope>NUCLEOTIDE SEQUENCE [LARGE SCALE GENOMIC DNA]</scope>
    <source>
        <strain evidence="3 4">CECT 7732</strain>
    </source>
</reference>
<organism evidence="3 4">
    <name type="scientific">Marinomonas aquiplantarum</name>
    <dbReference type="NCBI Taxonomy" id="491951"/>
    <lineage>
        <taxon>Bacteria</taxon>
        <taxon>Pseudomonadati</taxon>
        <taxon>Pseudomonadota</taxon>
        <taxon>Gammaproteobacteria</taxon>
        <taxon>Oceanospirillales</taxon>
        <taxon>Oceanospirillaceae</taxon>
        <taxon>Marinomonas</taxon>
    </lineage>
</organism>
<protein>
    <submittedName>
        <fullName evidence="3">Uncharacterized protein DUF861</fullName>
    </submittedName>
</protein>
<evidence type="ECO:0000313" key="3">
    <source>
        <dbReference type="EMBL" id="RBO80269.1"/>
    </source>
</evidence>
<dbReference type="SUPFAM" id="SSF51182">
    <property type="entry name" value="RmlC-like cupins"/>
    <property type="match status" value="1"/>
</dbReference>
<sequence length="122" mass="13756">MKITRIFNQPNGKSEFAELDIALKDGGPIGFLSERFPAGEILFRETPSDYDFKWHPAPQRQLLFILTGRCEFMVSSGETRQFGAGDVLLLEDTEGEGHCSKALFNEVRHSIFVTLPDHVELV</sequence>
<dbReference type="GO" id="GO:0003677">
    <property type="term" value="F:DNA binding"/>
    <property type="evidence" value="ECO:0007669"/>
    <property type="project" value="UniProtKB-KW"/>
</dbReference>
<dbReference type="GO" id="GO:0006355">
    <property type="term" value="P:regulation of DNA-templated transcription"/>
    <property type="evidence" value="ECO:0007669"/>
    <property type="project" value="InterPro"/>
</dbReference>
<evidence type="ECO:0000313" key="4">
    <source>
        <dbReference type="Proteomes" id="UP000252086"/>
    </source>
</evidence>
<dbReference type="Proteomes" id="UP000252086">
    <property type="component" value="Unassembled WGS sequence"/>
</dbReference>
<dbReference type="InterPro" id="IPR011051">
    <property type="entry name" value="RmlC_Cupin_sf"/>
</dbReference>
<proteinExistence type="predicted"/>
<comment type="caution">
    <text evidence="3">The sequence shown here is derived from an EMBL/GenBank/DDBJ whole genome shotgun (WGS) entry which is preliminary data.</text>
</comment>
<keyword evidence="1" id="KW-0238">DNA-binding</keyword>
<evidence type="ECO:0000256" key="1">
    <source>
        <dbReference type="ARBA" id="ARBA00023125"/>
    </source>
</evidence>
<dbReference type="RefSeq" id="WP_113875349.1">
    <property type="nucleotide sequence ID" value="NZ_QNRF01000008.1"/>
</dbReference>
<dbReference type="Pfam" id="PF02311">
    <property type="entry name" value="AraC_binding"/>
    <property type="match status" value="1"/>
</dbReference>
<dbReference type="InterPro" id="IPR003313">
    <property type="entry name" value="AraC-bd"/>
</dbReference>
<accession>A0A366CVW2</accession>
<dbReference type="EMBL" id="QNRF01000008">
    <property type="protein sequence ID" value="RBO80269.1"/>
    <property type="molecule type" value="Genomic_DNA"/>
</dbReference>